<evidence type="ECO:0000259" key="6">
    <source>
        <dbReference type="PROSITE" id="PS00498"/>
    </source>
</evidence>
<feature type="compositionally biased region" description="Low complexity" evidence="5">
    <location>
        <begin position="472"/>
        <end position="494"/>
    </location>
</feature>
<keyword evidence="3" id="KW-0479">Metal-binding</keyword>
<name>A0A9N9HVR1_9GLOM</name>
<dbReference type="Pfam" id="PF03723">
    <property type="entry name" value="Hemocyanin_C"/>
    <property type="match status" value="1"/>
</dbReference>
<feature type="region of interest" description="Disordered" evidence="5">
    <location>
        <begin position="1"/>
        <end position="24"/>
    </location>
</feature>
<comment type="subcellular location">
    <subcellularLocation>
        <location evidence="1">Secreted</location>
    </subcellularLocation>
</comment>
<dbReference type="InterPro" id="IPR002227">
    <property type="entry name" value="Tyrosinase_Cu-bd"/>
</dbReference>
<feature type="domain" description="Tyrosinase copper-binding" evidence="6">
    <location>
        <begin position="719"/>
        <end position="730"/>
    </location>
</feature>
<keyword evidence="2" id="KW-0964">Secreted</keyword>
<dbReference type="GO" id="GO:0005576">
    <property type="term" value="C:extracellular region"/>
    <property type="evidence" value="ECO:0007669"/>
    <property type="project" value="UniProtKB-SubCell"/>
</dbReference>
<evidence type="ECO:0000256" key="1">
    <source>
        <dbReference type="ARBA" id="ARBA00004613"/>
    </source>
</evidence>
<evidence type="ECO:0000313" key="8">
    <source>
        <dbReference type="Proteomes" id="UP000789759"/>
    </source>
</evidence>
<protein>
    <submittedName>
        <fullName evidence="7">23740_t:CDS:1</fullName>
    </submittedName>
</protein>
<dbReference type="Gene3D" id="2.60.40.1520">
    <property type="entry name" value="Hemocyanin, C-terminal domain"/>
    <property type="match status" value="1"/>
</dbReference>
<feature type="region of interest" description="Disordered" evidence="5">
    <location>
        <begin position="400"/>
        <end position="496"/>
    </location>
</feature>
<dbReference type="AlphaFoldDB" id="A0A9N9HVR1"/>
<dbReference type="Proteomes" id="UP000789759">
    <property type="component" value="Unassembled WGS sequence"/>
</dbReference>
<keyword evidence="8" id="KW-1185">Reference proteome</keyword>
<dbReference type="InterPro" id="IPR014756">
    <property type="entry name" value="Ig_E-set"/>
</dbReference>
<accession>A0A9N9HVR1</accession>
<dbReference type="InterPro" id="IPR008922">
    <property type="entry name" value="Di-copper_centre_dom_sf"/>
</dbReference>
<evidence type="ECO:0000256" key="5">
    <source>
        <dbReference type="SAM" id="MobiDB-lite"/>
    </source>
</evidence>
<dbReference type="PRINTS" id="PR00187">
    <property type="entry name" value="HAEMOCYANIN"/>
</dbReference>
<feature type="compositionally biased region" description="Basic and acidic residues" evidence="5">
    <location>
        <begin position="400"/>
        <end position="411"/>
    </location>
</feature>
<evidence type="ECO:0000256" key="4">
    <source>
        <dbReference type="ARBA" id="ARBA00023157"/>
    </source>
</evidence>
<dbReference type="GO" id="GO:0046872">
    <property type="term" value="F:metal ion binding"/>
    <property type="evidence" value="ECO:0007669"/>
    <property type="project" value="UniProtKB-KW"/>
</dbReference>
<organism evidence="7 8">
    <name type="scientific">Cetraspora pellucida</name>
    <dbReference type="NCBI Taxonomy" id="1433469"/>
    <lineage>
        <taxon>Eukaryota</taxon>
        <taxon>Fungi</taxon>
        <taxon>Fungi incertae sedis</taxon>
        <taxon>Mucoromycota</taxon>
        <taxon>Glomeromycotina</taxon>
        <taxon>Glomeromycetes</taxon>
        <taxon>Diversisporales</taxon>
        <taxon>Gigasporaceae</taxon>
        <taxon>Cetraspora</taxon>
    </lineage>
</organism>
<evidence type="ECO:0000256" key="2">
    <source>
        <dbReference type="ARBA" id="ARBA00022525"/>
    </source>
</evidence>
<dbReference type="SUPFAM" id="SSF48056">
    <property type="entry name" value="Di-copper centre-containing domain"/>
    <property type="match status" value="1"/>
</dbReference>
<evidence type="ECO:0000313" key="7">
    <source>
        <dbReference type="EMBL" id="CAG8707679.1"/>
    </source>
</evidence>
<dbReference type="EMBL" id="CAJVQA010011491">
    <property type="protein sequence ID" value="CAG8707679.1"/>
    <property type="molecule type" value="Genomic_DNA"/>
</dbReference>
<dbReference type="InterPro" id="IPR000896">
    <property type="entry name" value="Hemocyanin/hexamerin_mid_dom"/>
</dbReference>
<feature type="compositionally biased region" description="Basic and acidic residues" evidence="5">
    <location>
        <begin position="419"/>
        <end position="455"/>
    </location>
</feature>
<feature type="region of interest" description="Disordered" evidence="5">
    <location>
        <begin position="238"/>
        <end position="297"/>
    </location>
</feature>
<dbReference type="InterPro" id="IPR005203">
    <property type="entry name" value="Hemocyanin_C"/>
</dbReference>
<dbReference type="Gene3D" id="1.10.1280.10">
    <property type="entry name" value="Di-copper center containing domain from catechol oxidase"/>
    <property type="match status" value="1"/>
</dbReference>
<keyword evidence="4" id="KW-1015">Disulfide bond</keyword>
<dbReference type="PANTHER" id="PTHR11511">
    <property type="entry name" value="LARVAL STORAGE PROTEIN/PHENOLOXIDASE"/>
    <property type="match status" value="1"/>
</dbReference>
<dbReference type="PANTHER" id="PTHR11511:SF4">
    <property type="entry name" value="PHENOLOXIDASE 2-RELATED"/>
    <property type="match status" value="1"/>
</dbReference>
<dbReference type="InterPro" id="IPR037020">
    <property type="entry name" value="Hemocyanin_C_sf"/>
</dbReference>
<proteinExistence type="predicted"/>
<evidence type="ECO:0000256" key="3">
    <source>
        <dbReference type="ARBA" id="ARBA00022723"/>
    </source>
</evidence>
<dbReference type="InterPro" id="IPR013788">
    <property type="entry name" value="Hemocyanin/hexamerin"/>
</dbReference>
<dbReference type="PROSITE" id="PS00498">
    <property type="entry name" value="TYROSINASE_2"/>
    <property type="match status" value="1"/>
</dbReference>
<comment type="caution">
    <text evidence="7">The sequence shown here is derived from an EMBL/GenBank/DDBJ whole genome shotgun (WGS) entry which is preliminary data.</text>
</comment>
<dbReference type="Pfam" id="PF00372">
    <property type="entry name" value="Hemocyanin_M"/>
    <property type="match status" value="1"/>
</dbReference>
<sequence length="1029" mass="119416">MDDMDDAELVSTRKPEQPTAKTSSVLAPSATFDRQENVIKVLLSHVYFGLTTKERCMMAKTFTDMGLLFRPTSRQVSICFRKMRDEVVIPFGEVYNCELVSERELVVKLRPGFTRAYYSHPDGFPYKKEPILMNTDPTNGHFSGVNSLLIRSYHATDFDFLSDHGFNIKNENFNKKKTNEIGEEYPIASSSNGNQMMRQSVDNSIKVSPQQAQQETSPKVMIENYVAVTQKIVSKTKTVTKSFGTRQDSNDQQNRLNSTSQRSQPSYSLRPPSSSTTFNSSQITSLPKFSTMTPSTNPNFSAEKRAFIYPSDDSLYHLHVAIHQRFKKHNWNKSWYKSHEEGSWHTLESEEDWYCTESKPYKSYESHYQENNYHEKRDADPFIDELRNLGMVQFRKREADPIHKRDADPIHKRVAGPLHKRDAGPLHKKDAGILQKRDADPLHQRDADPLRERDAGPSQKKRSLYKRDTTDTSKTNATETTTNTTETATNTTSTQPEVTLTSLQQQLMELKEIIINPPQAELGPDGWPDKSIYDPENDSLYWWRNDPVMNQHHEHWHIVMISAIVNGTRKDREGENFIYMHRHMLARYDAERLGVGFEIVTPLIDYTTPIPEAFYPPPFLLQDFNGKKVPFPARPANQTFHDIISNGHVVFYSVEFLTHTLSELEKWVDGQIDSEHPIPIRSEDDATTLGSEIEVILHNIGHAMLGYIMHPYSIDWLRDPLFWRWHRHIDNIYKKWQDSLGPADYHHDAPNVTIKQTDIYFAFTDVLLEVYPEGQKDNWLSFANQIFGGDNFDRDLSNSTFVTNELHTKMKNRILVWREDNYDQENITYLYPRDWQYFIRTIAITLRIFIVPEELADSRVHWIELDKFKRFLKPYEKAVIVRECDKAVVIRKPAQKTEELMDSTQITNETKILTDGHDEAEIAEMLFCDCGWPYNLMIPRGNKEGLKFKIIVFITDGTDDLVPTYDECGSTLLCGAHYWNDKIPDVKPLGYPFDRPFKNNSYKQTFEGLSNVAIRDFTIVWTDTDFREV</sequence>
<dbReference type="SUPFAM" id="SSF81296">
    <property type="entry name" value="E set domains"/>
    <property type="match status" value="1"/>
</dbReference>
<dbReference type="OrthoDB" id="8119704at2759"/>
<reference evidence="7" key="1">
    <citation type="submission" date="2021-06" db="EMBL/GenBank/DDBJ databases">
        <authorList>
            <person name="Kallberg Y."/>
            <person name="Tangrot J."/>
            <person name="Rosling A."/>
        </authorList>
    </citation>
    <scope>NUCLEOTIDE SEQUENCE</scope>
    <source>
        <strain evidence="7">FL966</strain>
    </source>
</reference>
<dbReference type="GO" id="GO:0016491">
    <property type="term" value="F:oxidoreductase activity"/>
    <property type="evidence" value="ECO:0007669"/>
    <property type="project" value="InterPro"/>
</dbReference>
<gene>
    <name evidence="7" type="ORF">CPELLU_LOCUS12163</name>
</gene>
<feature type="compositionally biased region" description="Polar residues" evidence="5">
    <location>
        <begin position="242"/>
        <end position="297"/>
    </location>
</feature>